<comment type="caution">
    <text evidence="1">The sequence shown here is derived from an EMBL/GenBank/DDBJ whole genome shotgun (WGS) entry which is preliminary data.</text>
</comment>
<reference evidence="1" key="1">
    <citation type="submission" date="2022-07" db="EMBL/GenBank/DDBJ databases">
        <title>Genome Sequence of Lecanicillium saksenae.</title>
        <authorList>
            <person name="Buettner E."/>
        </authorList>
    </citation>
    <scope>NUCLEOTIDE SEQUENCE</scope>
    <source>
        <strain evidence="1">VT-O1</strain>
    </source>
</reference>
<keyword evidence="2" id="KW-1185">Reference proteome</keyword>
<name>A0ACC1QQV1_9HYPO</name>
<dbReference type="EMBL" id="JANAKD010000918">
    <property type="protein sequence ID" value="KAJ3486170.1"/>
    <property type="molecule type" value="Genomic_DNA"/>
</dbReference>
<accession>A0ACC1QQV1</accession>
<evidence type="ECO:0000313" key="1">
    <source>
        <dbReference type="EMBL" id="KAJ3486170.1"/>
    </source>
</evidence>
<gene>
    <name evidence="1" type="ORF">NLG97_g6670</name>
</gene>
<proteinExistence type="predicted"/>
<dbReference type="Proteomes" id="UP001148737">
    <property type="component" value="Unassembled WGS sequence"/>
</dbReference>
<organism evidence="1 2">
    <name type="scientific">Lecanicillium saksenae</name>
    <dbReference type="NCBI Taxonomy" id="468837"/>
    <lineage>
        <taxon>Eukaryota</taxon>
        <taxon>Fungi</taxon>
        <taxon>Dikarya</taxon>
        <taxon>Ascomycota</taxon>
        <taxon>Pezizomycotina</taxon>
        <taxon>Sordariomycetes</taxon>
        <taxon>Hypocreomycetidae</taxon>
        <taxon>Hypocreales</taxon>
        <taxon>Cordycipitaceae</taxon>
        <taxon>Lecanicillium</taxon>
    </lineage>
</organism>
<sequence>MNAQVSLLKGDYNLIYFPHELYSFLVQPIIRTLIPQTQDLNISSHSPEHELDGLTSDQQHRFLNISITPIECSIVVHASWAQNVFRPVIDRLPAHLAAQVHVSSDTYMILCVIAATGVNQNANEANITLPNARSQASLYRTALRRAGLSPDHVSYVEAHGTGTARGDPIEASSIRAVFGNPYRPGGNVTYLGSHKSNIGHTEATSGLSGLIKVLLMMQKGKIPGQALLNRINPAIEPLEPVGIKITKENLPWTAKFKVACVNNYGASGTNATMVVMQPPSTSSAAASTVSTSNTPWPISITASTASSLISYCSQLRQFINGQTAIPSDALLRRISYYLGRRRNPRLPYSISGTVTSLEQLKSLLVSTASEPLPKELGMKRPVVLFFGGQTGNKSSVSRGIYDSVASFRKHIDDCDTTLQDLGAPSILPTVFNAAPHHDLVILHSILFSTQYASAMAWLDAGLKPACLIGHSFGQLTATCVAGVLSLRDALRLVTERARLVSQQWGQDTGAMLAVETDTSTAAQIVQQHDTLGLEIACYNGPHSVVISGSTPSIDSLSASLAVAQPWLRVKRLQVTHAFHSSLTEPLLRPLQHTAEKLTFHDAKIPLETCSSGDAWHQVTPALIASHMREPVYFLEAVNRVTDRLGPCIWLEVGSGSSSPVLRRALGDQLPSHDIVAPTLNAASYSSSLNSLAESTTDLWKLRVGVDYWLFHNSQHREYPLVNLPPYQFDKARFWLEWKSLDTTSAPAAARVGDQETTPETPRMLQLVQHSDVGAEFRIDTECDEWNTLCAQQSLAGIPICPLSALLTLIYNAINEIQPPSSSASLYSLQDVSRRNVVPAVTEAGSLSLVIANVSHPNTWAFAVSDGLDSNTKYASGTISATVAGDDKSRADFSRFERLVSTAQIKALAEDSEADAVKGKAVYRSMSDWFRGPRSAQGIMQVSAKGSEAAAYLTSPSGPFTSLESFLQAALVYLNSLQDRPEGQLYIDTGIGHANIQDSTALASSQDRSWAVYIKFFGIGELESTCDIFAFDAESNQLTAVMLDVTFSKATTGSLRATSGFGTDCDTEAACHTPYTPTSTHQPISGYDFSRANAGLKKHSSPTSYAPSIAKSNLDDSRTESSSHALGRRMTYPESSDGYVGYSMAGPPIADIDAGYSSATPADTSQSNKDKPTLPLLPNDGALMQTCVSSELTRALYDLLVTVADVDYDALRGDALIVNLGIDSLMGMEVAAEISKAFSIELGVRELENIKDVESLCRVIADRADGSNVTSGDWSAATDLPKPNETRPTLEEAKPLDNSAMESYTAAAHRAFNQIRDEFDVISKQTGCDVFFSHVYPQQTSLIVAYITEAFRDLGCSLALVQPGQKVPSIPHLGRNEKLLSRLMSALEDDHLIKHTSNQWLRTSKPVSHQSSTEQYNRLMASFPQFEPEHKLLHTVGSNLAGCLTGDVDPLALLFGTAEKRALVADQYLNAPIQRSVSGQLASFIGKLFQVRDKCNSTFRVLEIGGGTCGTTLPMVKAFAALGIPVEYTFSDISSSFVAAARNKLRDYKFVQFRLVDVTKAVAQDQKGYYDMIIATNVLHATPDVCQSTRNARQMLRAGGLLTLVEYTLRDYYLLDVVFGQLEGWWLFNDGREHATMGVNGWQTTLTRAGFGHVDWTQGKSMESEICRVFLAY</sequence>
<evidence type="ECO:0000313" key="2">
    <source>
        <dbReference type="Proteomes" id="UP001148737"/>
    </source>
</evidence>
<protein>
    <submittedName>
        <fullName evidence="1">Uncharacterized protein</fullName>
    </submittedName>
</protein>